<dbReference type="EMBL" id="MF403008">
    <property type="protein sequence ID" value="ASV44702.1"/>
    <property type="molecule type" value="Genomic_DNA"/>
</dbReference>
<dbReference type="KEGG" id="vg:40088099"/>
<dbReference type="Proteomes" id="UP000223025">
    <property type="component" value="Segment"/>
</dbReference>
<organism evidence="1 2">
    <name type="scientific">Agrobacterium phage Atu_ph07</name>
    <dbReference type="NCBI Taxonomy" id="2024264"/>
    <lineage>
        <taxon>Viruses</taxon>
        <taxon>Duplodnaviria</taxon>
        <taxon>Heunggongvirae</taxon>
        <taxon>Uroviricota</taxon>
        <taxon>Caudoviricetes</taxon>
        <taxon>Polybotosvirus</taxon>
        <taxon>Polybotosvirus Atuph07</taxon>
    </lineage>
</organism>
<accession>A0A223VZV1</accession>
<evidence type="ECO:0000313" key="2">
    <source>
        <dbReference type="Proteomes" id="UP000223025"/>
    </source>
</evidence>
<reference evidence="1 2" key="1">
    <citation type="submission" date="2017-06" db="EMBL/GenBank/DDBJ databases">
        <authorList>
            <person name="Kim H.J."/>
            <person name="Triplett B.A."/>
        </authorList>
    </citation>
    <scope>NUCLEOTIDE SEQUENCE [LARGE SCALE GENOMIC DNA]</scope>
</reference>
<name>A0A223VZV1_9CAUD</name>
<proteinExistence type="predicted"/>
<dbReference type="RefSeq" id="YP_009611761.1">
    <property type="nucleotide sequence ID" value="NC_042013.1"/>
</dbReference>
<dbReference type="GeneID" id="40088099"/>
<sequence>MTSNNDSRNLVKNLAKKNKWHKESKRNVVTIHNEKWSVAVNNKRIECRQLYEDCVGFISIDYETKDTTQYRIKDLTKYKVSRISPSGIKAYDVIIKTEKAG</sequence>
<dbReference type="OrthoDB" id="39369at10239"/>
<evidence type="ECO:0000313" key="1">
    <source>
        <dbReference type="EMBL" id="ASV44702.1"/>
    </source>
</evidence>
<protein>
    <submittedName>
        <fullName evidence="1">Uncharacterized protein</fullName>
    </submittedName>
</protein>
<keyword evidence="2" id="KW-1185">Reference proteome</keyword>